<evidence type="ECO:0000259" key="3">
    <source>
        <dbReference type="PROSITE" id="PS51186"/>
    </source>
</evidence>
<dbReference type="RefSeq" id="WP_239138958.1">
    <property type="nucleotide sequence ID" value="NZ_BOOS01000001.1"/>
</dbReference>
<protein>
    <submittedName>
        <fullName evidence="4">GNAT superfamily N-acetyltransferase</fullName>
    </submittedName>
</protein>
<name>A0A7W8Z889_9ACTN</name>
<reference evidence="4 5" key="1">
    <citation type="submission" date="2020-08" db="EMBL/GenBank/DDBJ databases">
        <title>Sequencing the genomes of 1000 actinobacteria strains.</title>
        <authorList>
            <person name="Klenk H.-P."/>
        </authorList>
    </citation>
    <scope>NUCLEOTIDE SEQUENCE [LARGE SCALE GENOMIC DNA]</scope>
    <source>
        <strain evidence="4 5">DSM 45790</strain>
    </source>
</reference>
<evidence type="ECO:0000256" key="1">
    <source>
        <dbReference type="ARBA" id="ARBA00022679"/>
    </source>
</evidence>
<dbReference type="AlphaFoldDB" id="A0A7W8Z889"/>
<feature type="domain" description="N-acetyltransferase" evidence="3">
    <location>
        <begin position="2"/>
        <end position="181"/>
    </location>
</feature>
<gene>
    <name evidence="4" type="ORF">BJ981_004923</name>
</gene>
<keyword evidence="5" id="KW-1185">Reference proteome</keyword>
<comment type="caution">
    <text evidence="4">The sequence shown here is derived from an EMBL/GenBank/DDBJ whole genome shotgun (WGS) entry which is preliminary data.</text>
</comment>
<keyword evidence="2" id="KW-0012">Acyltransferase</keyword>
<accession>A0A7W8Z889</accession>
<dbReference type="PROSITE" id="PS51186">
    <property type="entry name" value="GNAT"/>
    <property type="match status" value="1"/>
</dbReference>
<dbReference type="EMBL" id="JACHBR010000001">
    <property type="protein sequence ID" value="MBB5629224.1"/>
    <property type="molecule type" value="Genomic_DNA"/>
</dbReference>
<dbReference type="InterPro" id="IPR050832">
    <property type="entry name" value="Bact_Acetyltransf"/>
</dbReference>
<proteinExistence type="predicted"/>
<dbReference type="PANTHER" id="PTHR43877">
    <property type="entry name" value="AMINOALKYLPHOSPHONATE N-ACETYLTRANSFERASE-RELATED-RELATED"/>
    <property type="match status" value="1"/>
</dbReference>
<dbReference type="Pfam" id="PF13508">
    <property type="entry name" value="Acetyltransf_7"/>
    <property type="match status" value="1"/>
</dbReference>
<evidence type="ECO:0000313" key="5">
    <source>
        <dbReference type="Proteomes" id="UP000588112"/>
    </source>
</evidence>
<evidence type="ECO:0000313" key="4">
    <source>
        <dbReference type="EMBL" id="MBB5629224.1"/>
    </source>
</evidence>
<dbReference type="InterPro" id="IPR016181">
    <property type="entry name" value="Acyl_CoA_acyltransferase"/>
</dbReference>
<sequence length="193" mass="21293">MIELRRAGAAEFTAELDTVLQTYTAAMRPPPEQLAGRQGIMRNHATFPDFTCLFAETSEGTVVGFGYGFHGAPGQWWHDVVRRGLEDREGAATAAAWFEDALEIAEIHVHPDYQGKGVGRRLVRGLCEGRRERTAVLSTHDRPTAARHLYRTLGFVDLMQMFVFPGGYEHYAIVGSTLPLRAAGRPAARPGRG</sequence>
<keyword evidence="1 4" id="KW-0808">Transferase</keyword>
<evidence type="ECO:0000256" key="2">
    <source>
        <dbReference type="ARBA" id="ARBA00023315"/>
    </source>
</evidence>
<dbReference type="InterPro" id="IPR000182">
    <property type="entry name" value="GNAT_dom"/>
</dbReference>
<dbReference type="Gene3D" id="3.40.630.30">
    <property type="match status" value="1"/>
</dbReference>
<dbReference type="Proteomes" id="UP000588112">
    <property type="component" value="Unassembled WGS sequence"/>
</dbReference>
<dbReference type="SUPFAM" id="SSF55729">
    <property type="entry name" value="Acyl-CoA N-acyltransferases (Nat)"/>
    <property type="match status" value="1"/>
</dbReference>
<dbReference type="CDD" id="cd04301">
    <property type="entry name" value="NAT_SF"/>
    <property type="match status" value="1"/>
</dbReference>
<organism evidence="4 5">
    <name type="scientific">Sphaerisporangium krabiense</name>
    <dbReference type="NCBI Taxonomy" id="763782"/>
    <lineage>
        <taxon>Bacteria</taxon>
        <taxon>Bacillati</taxon>
        <taxon>Actinomycetota</taxon>
        <taxon>Actinomycetes</taxon>
        <taxon>Streptosporangiales</taxon>
        <taxon>Streptosporangiaceae</taxon>
        <taxon>Sphaerisporangium</taxon>
    </lineage>
</organism>
<dbReference type="GO" id="GO:0016747">
    <property type="term" value="F:acyltransferase activity, transferring groups other than amino-acyl groups"/>
    <property type="evidence" value="ECO:0007669"/>
    <property type="project" value="InterPro"/>
</dbReference>